<keyword evidence="1" id="KW-0472">Membrane</keyword>
<dbReference type="AlphaFoldDB" id="A0A4Q0AI50"/>
<gene>
    <name evidence="2" type="ORF">EOT05_00795</name>
</gene>
<comment type="caution">
    <text evidence="2">The sequence shown here is derived from an EMBL/GenBank/DDBJ whole genome shotgun (WGS) entry which is preliminary data.</text>
</comment>
<feature type="transmembrane region" description="Helical" evidence="1">
    <location>
        <begin position="95"/>
        <end position="114"/>
    </location>
</feature>
<feature type="transmembrane region" description="Helical" evidence="1">
    <location>
        <begin position="19"/>
        <end position="40"/>
    </location>
</feature>
<evidence type="ECO:0000313" key="3">
    <source>
        <dbReference type="Proteomes" id="UP000289257"/>
    </source>
</evidence>
<evidence type="ECO:0000256" key="1">
    <source>
        <dbReference type="SAM" id="Phobius"/>
    </source>
</evidence>
<protein>
    <submittedName>
        <fullName evidence="2">Uncharacterized protein</fullName>
    </submittedName>
</protein>
<sequence length="117" mass="12562">MNESNDPAPLPSAPKEQTLLAIVGLILALPLPIFIIILWTTLNGIKGQGQGLGEGTMNAVFLYLFQFFVVPLLTTTSIIIGFVVTLKSRQLARKIGYLSFGILGAGFVILGIFLNNS</sequence>
<accession>A0A4Q0AI50</accession>
<feature type="transmembrane region" description="Helical" evidence="1">
    <location>
        <begin position="60"/>
        <end position="83"/>
    </location>
</feature>
<organism evidence="2 3">
    <name type="scientific">Candidatus Microsaccharimonas sossegonensis</name>
    <dbReference type="NCBI Taxonomy" id="2506948"/>
    <lineage>
        <taxon>Bacteria</taxon>
        <taxon>Candidatus Saccharimonadota</taxon>
        <taxon>Candidatus Saccharimonadia</taxon>
        <taxon>Candidatus Saccharimonadales</taxon>
        <taxon>Candidatus Saccharimonadaceae</taxon>
        <taxon>Candidatus Microsaccharimonas</taxon>
    </lineage>
</organism>
<keyword evidence="1" id="KW-0812">Transmembrane</keyword>
<keyword evidence="1" id="KW-1133">Transmembrane helix</keyword>
<name>A0A4Q0AI50_9BACT</name>
<dbReference type="Proteomes" id="UP000289257">
    <property type="component" value="Unassembled WGS sequence"/>
</dbReference>
<reference evidence="2" key="1">
    <citation type="submission" date="2019-01" db="EMBL/GenBank/DDBJ databases">
        <title>Genomic signatures and co-occurrence patterns of the ultra-small Saccharimodia (Patescibacteria phylum) suggest a symbiotic lifestyle.</title>
        <authorList>
            <person name="Lemos L."/>
            <person name="Medeiros J."/>
            <person name="Andreote F."/>
            <person name="Fernandes G."/>
            <person name="Varani A."/>
            <person name="Oliveira G."/>
            <person name="Pylro V."/>
        </authorList>
    </citation>
    <scope>NUCLEOTIDE SEQUENCE [LARGE SCALE GENOMIC DNA]</scope>
    <source>
        <strain evidence="2">AMD02</strain>
    </source>
</reference>
<dbReference type="EMBL" id="SCKX01000001">
    <property type="protein sequence ID" value="RWZ78288.1"/>
    <property type="molecule type" value="Genomic_DNA"/>
</dbReference>
<proteinExistence type="predicted"/>
<keyword evidence="3" id="KW-1185">Reference proteome</keyword>
<evidence type="ECO:0000313" key="2">
    <source>
        <dbReference type="EMBL" id="RWZ78288.1"/>
    </source>
</evidence>